<reference evidence="2" key="1">
    <citation type="journal article" date="2019" name="Int. J. Syst. Evol. Microbiol.">
        <title>The Global Catalogue of Microorganisms (GCM) 10K type strain sequencing project: providing services to taxonomists for standard genome sequencing and annotation.</title>
        <authorList>
            <consortium name="The Broad Institute Genomics Platform"/>
            <consortium name="The Broad Institute Genome Sequencing Center for Infectious Disease"/>
            <person name="Wu L."/>
            <person name="Ma J."/>
        </authorList>
    </citation>
    <scope>NUCLEOTIDE SEQUENCE [LARGE SCALE GENOMIC DNA]</scope>
    <source>
        <strain evidence="2">JCM 17316</strain>
    </source>
</reference>
<keyword evidence="2" id="KW-1185">Reference proteome</keyword>
<comment type="caution">
    <text evidence="1">The sequence shown here is derived from an EMBL/GenBank/DDBJ whole genome shotgun (WGS) entry which is preliminary data.</text>
</comment>
<dbReference type="Proteomes" id="UP001500266">
    <property type="component" value="Unassembled WGS sequence"/>
</dbReference>
<evidence type="ECO:0000313" key="1">
    <source>
        <dbReference type="EMBL" id="GAA4140869.1"/>
    </source>
</evidence>
<organism evidence="1 2">
    <name type="scientific">Actinomadura keratinilytica</name>
    <dbReference type="NCBI Taxonomy" id="547461"/>
    <lineage>
        <taxon>Bacteria</taxon>
        <taxon>Bacillati</taxon>
        <taxon>Actinomycetota</taxon>
        <taxon>Actinomycetes</taxon>
        <taxon>Streptosporangiales</taxon>
        <taxon>Thermomonosporaceae</taxon>
        <taxon>Actinomadura</taxon>
    </lineage>
</organism>
<protein>
    <recommendedName>
        <fullName evidence="3">DUF4913 domain-containing protein</fullName>
    </recommendedName>
</protein>
<dbReference type="EMBL" id="BAABDO010000035">
    <property type="protein sequence ID" value="GAA4140869.1"/>
    <property type="molecule type" value="Genomic_DNA"/>
</dbReference>
<accession>A0ABP7YUW2</accession>
<dbReference type="RefSeq" id="WP_345021447.1">
    <property type="nucleotide sequence ID" value="NZ_BAABDO010000035.1"/>
</dbReference>
<evidence type="ECO:0000313" key="2">
    <source>
        <dbReference type="Proteomes" id="UP001500266"/>
    </source>
</evidence>
<gene>
    <name evidence="1" type="ORF">GCM10022416_28410</name>
</gene>
<sequence length="175" mass="19901">MTVEEPRALSSADVQELADLLRRQQQLLERLIELLDDRLAPEPAPPAEAPPPPPGPIDWTTLTGPERSRTLHELATFVESTVHHYKLPLAILPCWWRHPEVIEELTALWQVRKETFRPGVKPSAAMQWHDALYKIRDRVSVFLSSCREGHIEPAYGTWMSDAQRAELAAFIAQQG</sequence>
<proteinExistence type="predicted"/>
<evidence type="ECO:0008006" key="3">
    <source>
        <dbReference type="Google" id="ProtNLM"/>
    </source>
</evidence>
<name>A0ABP7YUW2_9ACTN</name>